<keyword evidence="3" id="KW-1185">Reference proteome</keyword>
<dbReference type="Pfam" id="PF00106">
    <property type="entry name" value="adh_short"/>
    <property type="match status" value="1"/>
</dbReference>
<dbReference type="PRINTS" id="PR00081">
    <property type="entry name" value="GDHRDH"/>
</dbReference>
<evidence type="ECO:0000313" key="3">
    <source>
        <dbReference type="Proteomes" id="UP001516023"/>
    </source>
</evidence>
<sequence>MAALTVLGGTSALLALGITLFRRRLSSKWLTSSSITNPTTLTQQHTIIITGGNTGLGYETALDLSQRGGTILLACRDTVAGERAVHTIRSMTNNDHVHCMELDLASLESIRKFAAEVQQRYPSIYALVCNAGVWMPMDKHEKTKDGYEIHFGLNHLGHFLLIQELVPHMIQSGTAGRVVLVSSSLSKMGVIDMDTKDFIKEGRAQPEKSFAPSGYCDSKLMNALTCRHLAKVLEEKQGSSSSGGESNITTYSVCPGFCVSDLGRYMTRPLYQKMFIVPMMRLFQRSTVQGAQNIVFATVEDTSKLVNGGFYQDGKVNEEMLTSHQEIETPLWNLSMELIKEK</sequence>
<proteinExistence type="predicted"/>
<evidence type="ECO:0000256" key="1">
    <source>
        <dbReference type="ARBA" id="ARBA00023002"/>
    </source>
</evidence>
<dbReference type="InterPro" id="IPR036291">
    <property type="entry name" value="NAD(P)-bd_dom_sf"/>
</dbReference>
<evidence type="ECO:0000313" key="2">
    <source>
        <dbReference type="EMBL" id="KAL3798693.1"/>
    </source>
</evidence>
<dbReference type="EMBL" id="JABMIG020000044">
    <property type="protein sequence ID" value="KAL3798693.1"/>
    <property type="molecule type" value="Genomic_DNA"/>
</dbReference>
<dbReference type="AlphaFoldDB" id="A0ABD3QE82"/>
<reference evidence="2 3" key="1">
    <citation type="journal article" date="2020" name="G3 (Bethesda)">
        <title>Improved Reference Genome for Cyclotella cryptica CCMP332, a Model for Cell Wall Morphogenesis, Salinity Adaptation, and Lipid Production in Diatoms (Bacillariophyta).</title>
        <authorList>
            <person name="Roberts W.R."/>
            <person name="Downey K.M."/>
            <person name="Ruck E.C."/>
            <person name="Traller J.C."/>
            <person name="Alverson A.J."/>
        </authorList>
    </citation>
    <scope>NUCLEOTIDE SEQUENCE [LARGE SCALE GENOMIC DNA]</scope>
    <source>
        <strain evidence="2 3">CCMP332</strain>
    </source>
</reference>
<dbReference type="Proteomes" id="UP001516023">
    <property type="component" value="Unassembled WGS sequence"/>
</dbReference>
<dbReference type="SUPFAM" id="SSF51735">
    <property type="entry name" value="NAD(P)-binding Rossmann-fold domains"/>
    <property type="match status" value="1"/>
</dbReference>
<accession>A0ABD3QE82</accession>
<organism evidence="2 3">
    <name type="scientific">Cyclotella cryptica</name>
    <dbReference type="NCBI Taxonomy" id="29204"/>
    <lineage>
        <taxon>Eukaryota</taxon>
        <taxon>Sar</taxon>
        <taxon>Stramenopiles</taxon>
        <taxon>Ochrophyta</taxon>
        <taxon>Bacillariophyta</taxon>
        <taxon>Coscinodiscophyceae</taxon>
        <taxon>Thalassiosirophycidae</taxon>
        <taxon>Stephanodiscales</taxon>
        <taxon>Stephanodiscaceae</taxon>
        <taxon>Cyclotella</taxon>
    </lineage>
</organism>
<gene>
    <name evidence="2" type="ORF">HJC23_004444</name>
</gene>
<evidence type="ECO:0008006" key="4">
    <source>
        <dbReference type="Google" id="ProtNLM"/>
    </source>
</evidence>
<protein>
    <recommendedName>
        <fullName evidence="4">Protochlorophyllide reductase</fullName>
    </recommendedName>
</protein>
<dbReference type="PANTHER" id="PTHR43157">
    <property type="entry name" value="PHOSPHATIDYLINOSITOL-GLYCAN BIOSYNTHESIS CLASS F PROTEIN-RELATED"/>
    <property type="match status" value="1"/>
</dbReference>
<dbReference type="InterPro" id="IPR002347">
    <property type="entry name" value="SDR_fam"/>
</dbReference>
<dbReference type="GO" id="GO:0016491">
    <property type="term" value="F:oxidoreductase activity"/>
    <property type="evidence" value="ECO:0007669"/>
    <property type="project" value="UniProtKB-KW"/>
</dbReference>
<comment type="caution">
    <text evidence="2">The sequence shown here is derived from an EMBL/GenBank/DDBJ whole genome shotgun (WGS) entry which is preliminary data.</text>
</comment>
<name>A0ABD3QE82_9STRA</name>
<dbReference type="Gene3D" id="3.40.50.720">
    <property type="entry name" value="NAD(P)-binding Rossmann-like Domain"/>
    <property type="match status" value="1"/>
</dbReference>
<dbReference type="PANTHER" id="PTHR43157:SF31">
    <property type="entry name" value="PHOSPHATIDYLINOSITOL-GLYCAN BIOSYNTHESIS CLASS F PROTEIN"/>
    <property type="match status" value="1"/>
</dbReference>
<keyword evidence="1" id="KW-0560">Oxidoreductase</keyword>